<evidence type="ECO:0000256" key="2">
    <source>
        <dbReference type="ARBA" id="ARBA00022827"/>
    </source>
</evidence>
<reference evidence="4" key="1">
    <citation type="submission" date="2021-03" db="EMBL/GenBank/DDBJ databases">
        <authorList>
            <person name="Tagirdzhanova G."/>
        </authorList>
    </citation>
    <scope>NUCLEOTIDE SEQUENCE</scope>
</reference>
<organism evidence="4 5">
    <name type="scientific">Gomphillus americanus</name>
    <dbReference type="NCBI Taxonomy" id="1940652"/>
    <lineage>
        <taxon>Eukaryota</taxon>
        <taxon>Fungi</taxon>
        <taxon>Dikarya</taxon>
        <taxon>Ascomycota</taxon>
        <taxon>Pezizomycotina</taxon>
        <taxon>Lecanoromycetes</taxon>
        <taxon>OSLEUM clade</taxon>
        <taxon>Ostropomycetidae</taxon>
        <taxon>Ostropales</taxon>
        <taxon>Graphidaceae</taxon>
        <taxon>Gomphilloideae</taxon>
        <taxon>Gomphillus</taxon>
    </lineage>
</organism>
<keyword evidence="1" id="KW-0285">Flavoprotein</keyword>
<dbReference type="Pfam" id="PF13738">
    <property type="entry name" value="Pyr_redox_3"/>
    <property type="match status" value="1"/>
</dbReference>
<evidence type="ECO:0000313" key="5">
    <source>
        <dbReference type="Proteomes" id="UP000664169"/>
    </source>
</evidence>
<dbReference type="Proteomes" id="UP000664169">
    <property type="component" value="Unassembled WGS sequence"/>
</dbReference>
<dbReference type="Gene3D" id="3.50.50.60">
    <property type="entry name" value="FAD/NAD(P)-binding domain"/>
    <property type="match status" value="1"/>
</dbReference>
<dbReference type="AlphaFoldDB" id="A0A8H3IR99"/>
<name>A0A8H3IR99_9LECA</name>
<evidence type="ECO:0000256" key="1">
    <source>
        <dbReference type="ARBA" id="ARBA00022630"/>
    </source>
</evidence>
<dbReference type="InterPro" id="IPR036188">
    <property type="entry name" value="FAD/NAD-bd_sf"/>
</dbReference>
<keyword evidence="5" id="KW-1185">Reference proteome</keyword>
<comment type="caution">
    <text evidence="4">The sequence shown here is derived from an EMBL/GenBank/DDBJ whole genome shotgun (WGS) entry which is preliminary data.</text>
</comment>
<accession>A0A8H3IR99</accession>
<dbReference type="InterPro" id="IPR050346">
    <property type="entry name" value="FMO-like"/>
</dbReference>
<dbReference type="GO" id="GO:0016491">
    <property type="term" value="F:oxidoreductase activity"/>
    <property type="evidence" value="ECO:0007669"/>
    <property type="project" value="UniProtKB-KW"/>
</dbReference>
<dbReference type="PANTHER" id="PTHR23023">
    <property type="entry name" value="DIMETHYLANILINE MONOOXYGENASE"/>
    <property type="match status" value="1"/>
</dbReference>
<dbReference type="EMBL" id="CAJPDQ010000035">
    <property type="protein sequence ID" value="CAF9930415.1"/>
    <property type="molecule type" value="Genomic_DNA"/>
</dbReference>
<gene>
    <name evidence="4" type="ORF">GOMPHAMPRED_005647</name>
</gene>
<keyword evidence="3" id="KW-0560">Oxidoreductase</keyword>
<dbReference type="OrthoDB" id="2915840at2759"/>
<protein>
    <recommendedName>
        <fullName evidence="6">Flavin-containing monooxygenase</fullName>
    </recommendedName>
</protein>
<dbReference type="SUPFAM" id="SSF51905">
    <property type="entry name" value="FAD/NAD(P)-binding domain"/>
    <property type="match status" value="2"/>
</dbReference>
<evidence type="ECO:0000313" key="4">
    <source>
        <dbReference type="EMBL" id="CAF9930415.1"/>
    </source>
</evidence>
<evidence type="ECO:0008006" key="6">
    <source>
        <dbReference type="Google" id="ProtNLM"/>
    </source>
</evidence>
<sequence>MPATISSLEKHYEVIIVGAGIQGLCAAHTFLSINPSVSLLIVDNESSVGGTWSKRRTFPGLYANNLQGFFEFSDYPMLDANVGVTPRGTISGEAASTYLENYADAFKLTHLILFKTKVVRATNTDDDESKAWSLDLVSVNSKDKRGTVTCSKLVVATGQTSTPWYPEFVGSFKKPAIHTANFGSDSPAILEDKSINRVSVIGGGKSAHDAVFALINAGKQVNWILRKTGRGGTWMANSFPQLGPFSVWLEGLLMTRPLSWFGACPWSEGDGFGWARYFLHRTSAGRFITRNYFANMSKSTIEQSGVDKQEKTKQLIPKETLQWYGGQAAILHYGQDFYELTEKAGVNIITANITNAEADALILDDGQRIEDDAVIYATGYKFGPSFPLEPEAKRATWGVPLDSSSPDEKQFQSLEERADAELFASFPELRLGPKYPEREPELGPWRLWRFIAPPSQVPTTNRNLAFLTNVETYQNVLKAELVSLWSYAYLYDELNVQPGSANEVMYEATLWSRFGKWRCPMGSQGKTGDTFHDNLPYYDLLLRDLGLKTWRKGWGVFGEVFGGWYELKDYKGIVQEWMARRESDAVPAKGQISL</sequence>
<evidence type="ECO:0000256" key="3">
    <source>
        <dbReference type="ARBA" id="ARBA00023002"/>
    </source>
</evidence>
<proteinExistence type="predicted"/>
<keyword evidence="2" id="KW-0274">FAD</keyword>